<dbReference type="EMBL" id="JAPEVB010000007">
    <property type="protein sequence ID" value="KAJ4385723.1"/>
    <property type="molecule type" value="Genomic_DNA"/>
</dbReference>
<gene>
    <name evidence="2" type="ORF">N0V93_010152</name>
</gene>
<protein>
    <submittedName>
        <fullName evidence="2">Uncharacterized protein</fullName>
    </submittedName>
</protein>
<evidence type="ECO:0000256" key="1">
    <source>
        <dbReference type="SAM" id="MobiDB-lite"/>
    </source>
</evidence>
<evidence type="ECO:0000313" key="2">
    <source>
        <dbReference type="EMBL" id="KAJ4385723.1"/>
    </source>
</evidence>
<accession>A0A9W8YID1</accession>
<evidence type="ECO:0000313" key="3">
    <source>
        <dbReference type="Proteomes" id="UP001140453"/>
    </source>
</evidence>
<reference evidence="2" key="1">
    <citation type="submission" date="2022-10" db="EMBL/GenBank/DDBJ databases">
        <title>Tapping the CABI collections for fungal endophytes: first genome assemblies for Collariella, Neodidymelliopsis, Ascochyta clinopodiicola, Didymella pomorum, Didymosphaeria variabile, Neocosmospora piperis and Neocucurbitaria cava.</title>
        <authorList>
            <person name="Hill R."/>
        </authorList>
    </citation>
    <scope>NUCLEOTIDE SEQUENCE</scope>
    <source>
        <strain evidence="2">IMI 355082</strain>
    </source>
</reference>
<keyword evidence="3" id="KW-1185">Reference proteome</keyword>
<proteinExistence type="predicted"/>
<organism evidence="2 3">
    <name type="scientific">Gnomoniopsis smithogilvyi</name>
    <dbReference type="NCBI Taxonomy" id="1191159"/>
    <lineage>
        <taxon>Eukaryota</taxon>
        <taxon>Fungi</taxon>
        <taxon>Dikarya</taxon>
        <taxon>Ascomycota</taxon>
        <taxon>Pezizomycotina</taxon>
        <taxon>Sordariomycetes</taxon>
        <taxon>Sordariomycetidae</taxon>
        <taxon>Diaporthales</taxon>
        <taxon>Gnomoniaceae</taxon>
        <taxon>Gnomoniopsis</taxon>
    </lineage>
</organism>
<name>A0A9W8YID1_9PEZI</name>
<dbReference type="Proteomes" id="UP001140453">
    <property type="component" value="Unassembled WGS sequence"/>
</dbReference>
<comment type="caution">
    <text evidence="2">The sequence shown here is derived from an EMBL/GenBank/DDBJ whole genome shotgun (WGS) entry which is preliminary data.</text>
</comment>
<sequence length="453" mass="51083">MGSKLVPSGNHPDFEAQSNRQHGFKHMGSKLLPSGNRPDFEAQSNRQHSHGLYYHEHLRRQHAAGTTATDIIDSTITDTDTILSTTTDWETITTTTTYLTTDFVPTTIVSSYPYTVTISACSAISPAAYALLAVEDYTSTQLLSDHESHLKDSHALYELLSREHSGFNFSNHSNHDRIYHILANEHSHLKSTYYNDRGPYNNPSKSKIDDVTKDITKTIISTYDTTEWRTSTTVSTYVTTSTETSSFTTTYSQTIIEVLPTTTTYVTTEYSTIFSTYSTVSTLTDSIYTTVTDLELSPTTVYSTVDHFSTIYSTLTDVESSIFTSNIYSTDTVYSTFTDIEPTTVTSDIYSTETDYITTWATSVSTYSYPHAQYSVYFDFIPDLDFHRGCNYDFYPGNLYHGHSDIGFSLDLNHQFSSHCGIFNDIMDHVYLTTSIPYTEYLTTSIPYTTTLK</sequence>
<dbReference type="AlphaFoldDB" id="A0A9W8YID1"/>
<feature type="region of interest" description="Disordered" evidence="1">
    <location>
        <begin position="1"/>
        <end position="46"/>
    </location>
</feature>